<evidence type="ECO:0000313" key="2">
    <source>
        <dbReference type="Proteomes" id="UP001377567"/>
    </source>
</evidence>
<dbReference type="EMBL" id="BTGD01000027">
    <property type="protein sequence ID" value="GMM59209.1"/>
    <property type="molecule type" value="Genomic_DNA"/>
</dbReference>
<organism evidence="1 2">
    <name type="scientific">Maudiozyma humilis</name>
    <name type="common">Sour dough yeast</name>
    <name type="synonym">Kazachstania humilis</name>
    <dbReference type="NCBI Taxonomy" id="51915"/>
    <lineage>
        <taxon>Eukaryota</taxon>
        <taxon>Fungi</taxon>
        <taxon>Dikarya</taxon>
        <taxon>Ascomycota</taxon>
        <taxon>Saccharomycotina</taxon>
        <taxon>Saccharomycetes</taxon>
        <taxon>Saccharomycetales</taxon>
        <taxon>Saccharomycetaceae</taxon>
        <taxon>Maudiozyma</taxon>
    </lineage>
</organism>
<protein>
    <submittedName>
        <fullName evidence="1">Uncharacterized protein</fullName>
    </submittedName>
</protein>
<name>A0AAV5SDP7_MAUHU</name>
<sequence>MSDYSDDYSDGLTQNEQIDLLLDEIRENRSILAGEQTRVKKVQEILESMDDDRVAKDLEVVKAYLAMTQERSQELREELNRVKIERETAGMVASMQQEAALEAVEAERRTGMLSVDDPDYTPDEPAVNELPIAGKDYKGNYAWINTKHFGTRKFYPELPEFLEYIGDDWKFPADFGSWCSIINDYCADNKYDNVVLGDNLTADEEEALRILLKETIKKCFRLDLDYSAKATQLFREFQAFASKHYTRAVKDDEWKKLRVDSDLSDAMMYIEGVRMMKYVELCTQNKDEQVVDDAFLCKKLLETVPEEMKQEIMPTIPPEALDTDNLTVQIRINMYLEKKFPLFVQNPRKCSICESVCHAERSCPFREGATQ</sequence>
<evidence type="ECO:0000313" key="1">
    <source>
        <dbReference type="EMBL" id="GMM59209.1"/>
    </source>
</evidence>
<dbReference type="Proteomes" id="UP001377567">
    <property type="component" value="Unassembled WGS sequence"/>
</dbReference>
<accession>A0AAV5SDP7</accession>
<keyword evidence="2" id="KW-1185">Reference proteome</keyword>
<comment type="caution">
    <text evidence="1">The sequence shown here is derived from an EMBL/GenBank/DDBJ whole genome shotgun (WGS) entry which is preliminary data.</text>
</comment>
<dbReference type="AlphaFoldDB" id="A0AAV5SDP7"/>
<reference evidence="1 2" key="1">
    <citation type="journal article" date="2023" name="Elife">
        <title>Identification of key yeast species and microbe-microbe interactions impacting larval growth of Drosophila in the wild.</title>
        <authorList>
            <person name="Mure A."/>
            <person name="Sugiura Y."/>
            <person name="Maeda R."/>
            <person name="Honda K."/>
            <person name="Sakurai N."/>
            <person name="Takahashi Y."/>
            <person name="Watada M."/>
            <person name="Katoh T."/>
            <person name="Gotoh A."/>
            <person name="Gotoh Y."/>
            <person name="Taniguchi I."/>
            <person name="Nakamura K."/>
            <person name="Hayashi T."/>
            <person name="Katayama T."/>
            <person name="Uemura T."/>
            <person name="Hattori Y."/>
        </authorList>
    </citation>
    <scope>NUCLEOTIDE SEQUENCE [LARGE SCALE GENOMIC DNA]</scope>
    <source>
        <strain evidence="1 2">KH-74</strain>
    </source>
</reference>
<proteinExistence type="predicted"/>
<gene>
    <name evidence="1" type="ORF">DAKH74_058260</name>
</gene>